<proteinExistence type="predicted"/>
<sequence>MGERNGESSETPKTSDCTIRGEGIQEKSIEKRIRADSSYLTLSPTP</sequence>
<keyword evidence="3" id="KW-1185">Reference proteome</keyword>
<reference evidence="2 3" key="1">
    <citation type="submission" date="2013-09" db="EMBL/GenBank/DDBJ databases">
        <title>Corchorus capsularis genome sequencing.</title>
        <authorList>
            <person name="Alam M."/>
            <person name="Haque M.S."/>
            <person name="Islam M.S."/>
            <person name="Emdad E.M."/>
            <person name="Islam M.M."/>
            <person name="Ahmed B."/>
            <person name="Halim A."/>
            <person name="Hossen Q.M.M."/>
            <person name="Hossain M.Z."/>
            <person name="Ahmed R."/>
            <person name="Khan M.M."/>
            <person name="Islam R."/>
            <person name="Rashid M.M."/>
            <person name="Khan S.A."/>
            <person name="Rahman M.S."/>
            <person name="Alam M."/>
        </authorList>
    </citation>
    <scope>NUCLEOTIDE SEQUENCE [LARGE SCALE GENOMIC DNA]</scope>
    <source>
        <strain evidence="3">cv. CVL-1</strain>
        <tissue evidence="2">Whole seedling</tissue>
    </source>
</reference>
<name>A0A1R3GB76_COCAP</name>
<comment type="caution">
    <text evidence="2">The sequence shown here is derived from an EMBL/GenBank/DDBJ whole genome shotgun (WGS) entry which is preliminary data.</text>
</comment>
<dbReference type="Proteomes" id="UP000188268">
    <property type="component" value="Unassembled WGS sequence"/>
</dbReference>
<evidence type="ECO:0000256" key="1">
    <source>
        <dbReference type="SAM" id="MobiDB-lite"/>
    </source>
</evidence>
<feature type="compositionally biased region" description="Polar residues" evidence="1">
    <location>
        <begin position="8"/>
        <end position="17"/>
    </location>
</feature>
<evidence type="ECO:0000313" key="3">
    <source>
        <dbReference type="Proteomes" id="UP000188268"/>
    </source>
</evidence>
<organism evidence="2 3">
    <name type="scientific">Corchorus capsularis</name>
    <name type="common">Jute</name>
    <dbReference type="NCBI Taxonomy" id="210143"/>
    <lineage>
        <taxon>Eukaryota</taxon>
        <taxon>Viridiplantae</taxon>
        <taxon>Streptophyta</taxon>
        <taxon>Embryophyta</taxon>
        <taxon>Tracheophyta</taxon>
        <taxon>Spermatophyta</taxon>
        <taxon>Magnoliopsida</taxon>
        <taxon>eudicotyledons</taxon>
        <taxon>Gunneridae</taxon>
        <taxon>Pentapetalae</taxon>
        <taxon>rosids</taxon>
        <taxon>malvids</taxon>
        <taxon>Malvales</taxon>
        <taxon>Malvaceae</taxon>
        <taxon>Grewioideae</taxon>
        <taxon>Apeibeae</taxon>
        <taxon>Corchorus</taxon>
    </lineage>
</organism>
<protein>
    <submittedName>
        <fullName evidence="2">Uncharacterized protein</fullName>
    </submittedName>
</protein>
<dbReference type="EMBL" id="AWWV01014731">
    <property type="protein sequence ID" value="OMO55260.1"/>
    <property type="molecule type" value="Genomic_DNA"/>
</dbReference>
<evidence type="ECO:0000313" key="2">
    <source>
        <dbReference type="EMBL" id="OMO55260.1"/>
    </source>
</evidence>
<accession>A0A1R3GB76</accession>
<dbReference type="Gramene" id="OMO55260">
    <property type="protein sequence ID" value="OMO55260"/>
    <property type="gene ID" value="CCACVL1_27333"/>
</dbReference>
<dbReference type="AlphaFoldDB" id="A0A1R3GB76"/>
<gene>
    <name evidence="2" type="ORF">CCACVL1_27333</name>
</gene>
<feature type="region of interest" description="Disordered" evidence="1">
    <location>
        <begin position="1"/>
        <end position="30"/>
    </location>
</feature>